<dbReference type="EC" id="3.6.5.2" evidence="2"/>
<name>A0AAD9KNB5_RIDPI</name>
<dbReference type="SMART" id="SM00173">
    <property type="entry name" value="RAS"/>
    <property type="match status" value="1"/>
</dbReference>
<feature type="compositionally biased region" description="Basic and acidic residues" evidence="5">
    <location>
        <begin position="154"/>
        <end position="169"/>
    </location>
</feature>
<dbReference type="InterPro" id="IPR001806">
    <property type="entry name" value="Small_GTPase"/>
</dbReference>
<sequence>MDTYDTEGSNPDRYLKWAHGFVVVYCITSESSLDTARDYLETITQYQRITGKDIPISLVGNKTDLERYRTVSKMTGESLARQYECSFHETSAADDYRSVELVFHSVIRDIARVSERLMPLQPLFISEDKSGLLNPVPSQGLTHRTSFRRAKSPKSQDVKDSKKDDKDAKVIARRTTSTFRIFNKSFKIFN</sequence>
<dbReference type="Proteomes" id="UP001209878">
    <property type="component" value="Unassembled WGS sequence"/>
</dbReference>
<dbReference type="EMBL" id="JAODUO010000805">
    <property type="protein sequence ID" value="KAK2174395.1"/>
    <property type="molecule type" value="Genomic_DNA"/>
</dbReference>
<comment type="catalytic activity">
    <reaction evidence="4">
        <text>GTP + H2O = GDP + phosphate + H(+)</text>
        <dbReference type="Rhea" id="RHEA:19669"/>
        <dbReference type="ChEBI" id="CHEBI:15377"/>
        <dbReference type="ChEBI" id="CHEBI:15378"/>
        <dbReference type="ChEBI" id="CHEBI:37565"/>
        <dbReference type="ChEBI" id="CHEBI:43474"/>
        <dbReference type="ChEBI" id="CHEBI:58189"/>
        <dbReference type="EC" id="3.6.5.2"/>
    </reaction>
</comment>
<evidence type="ECO:0000256" key="1">
    <source>
        <dbReference type="ARBA" id="ARBA00008344"/>
    </source>
</evidence>
<gene>
    <name evidence="6" type="ORF">NP493_802g02017</name>
</gene>
<dbReference type="AlphaFoldDB" id="A0AAD9KNB5"/>
<reference evidence="6" key="1">
    <citation type="journal article" date="2023" name="Mol. Biol. Evol.">
        <title>Third-Generation Sequencing Reveals the Adaptive Role of the Epigenome in Three Deep-Sea Polychaetes.</title>
        <authorList>
            <person name="Perez M."/>
            <person name="Aroh O."/>
            <person name="Sun Y."/>
            <person name="Lan Y."/>
            <person name="Juniper S.K."/>
            <person name="Young C.R."/>
            <person name="Angers B."/>
            <person name="Qian P.Y."/>
        </authorList>
    </citation>
    <scope>NUCLEOTIDE SEQUENCE</scope>
    <source>
        <strain evidence="6">R07B-5</strain>
    </source>
</reference>
<keyword evidence="7" id="KW-1185">Reference proteome</keyword>
<accession>A0AAD9KNB5</accession>
<dbReference type="SUPFAM" id="SSF52540">
    <property type="entry name" value="P-loop containing nucleoside triphosphate hydrolases"/>
    <property type="match status" value="1"/>
</dbReference>
<dbReference type="GO" id="GO:0003925">
    <property type="term" value="F:G protein activity"/>
    <property type="evidence" value="ECO:0007669"/>
    <property type="project" value="UniProtKB-EC"/>
</dbReference>
<evidence type="ECO:0000313" key="6">
    <source>
        <dbReference type="EMBL" id="KAK2174395.1"/>
    </source>
</evidence>
<feature type="region of interest" description="Disordered" evidence="5">
    <location>
        <begin position="135"/>
        <end position="169"/>
    </location>
</feature>
<evidence type="ECO:0000256" key="4">
    <source>
        <dbReference type="ARBA" id="ARBA00048098"/>
    </source>
</evidence>
<proteinExistence type="inferred from homology"/>
<keyword evidence="3" id="KW-0378">Hydrolase</keyword>
<comment type="caution">
    <text evidence="6">The sequence shown here is derived from an EMBL/GenBank/DDBJ whole genome shotgun (WGS) entry which is preliminary data.</text>
</comment>
<protein>
    <recommendedName>
        <fullName evidence="2">small monomeric GTPase</fullName>
        <ecNumber evidence="2">3.6.5.2</ecNumber>
    </recommendedName>
</protein>
<evidence type="ECO:0000256" key="3">
    <source>
        <dbReference type="ARBA" id="ARBA00022801"/>
    </source>
</evidence>
<dbReference type="Gene3D" id="3.40.50.300">
    <property type="entry name" value="P-loop containing nucleotide triphosphate hydrolases"/>
    <property type="match status" value="1"/>
</dbReference>
<dbReference type="InterPro" id="IPR027417">
    <property type="entry name" value="P-loop_NTPase"/>
</dbReference>
<dbReference type="PROSITE" id="PS51421">
    <property type="entry name" value="RAS"/>
    <property type="match status" value="1"/>
</dbReference>
<evidence type="ECO:0000256" key="5">
    <source>
        <dbReference type="SAM" id="MobiDB-lite"/>
    </source>
</evidence>
<dbReference type="PROSITE" id="PS51419">
    <property type="entry name" value="RAB"/>
    <property type="match status" value="1"/>
</dbReference>
<dbReference type="Pfam" id="PF00071">
    <property type="entry name" value="Ras"/>
    <property type="match status" value="1"/>
</dbReference>
<dbReference type="SMART" id="SM00175">
    <property type="entry name" value="RAB"/>
    <property type="match status" value="1"/>
</dbReference>
<dbReference type="InterPro" id="IPR051065">
    <property type="entry name" value="Ras-related_GTPase"/>
</dbReference>
<dbReference type="PANTHER" id="PTHR45704">
    <property type="entry name" value="RAS-LIKE FAMILY MEMBER 11"/>
    <property type="match status" value="1"/>
</dbReference>
<dbReference type="GO" id="GO:0005525">
    <property type="term" value="F:GTP binding"/>
    <property type="evidence" value="ECO:0007669"/>
    <property type="project" value="InterPro"/>
</dbReference>
<organism evidence="6 7">
    <name type="scientific">Ridgeia piscesae</name>
    <name type="common">Tubeworm</name>
    <dbReference type="NCBI Taxonomy" id="27915"/>
    <lineage>
        <taxon>Eukaryota</taxon>
        <taxon>Metazoa</taxon>
        <taxon>Spiralia</taxon>
        <taxon>Lophotrochozoa</taxon>
        <taxon>Annelida</taxon>
        <taxon>Polychaeta</taxon>
        <taxon>Sedentaria</taxon>
        <taxon>Canalipalpata</taxon>
        <taxon>Sabellida</taxon>
        <taxon>Siboglinidae</taxon>
        <taxon>Ridgeia</taxon>
    </lineage>
</organism>
<evidence type="ECO:0000256" key="2">
    <source>
        <dbReference type="ARBA" id="ARBA00011984"/>
    </source>
</evidence>
<evidence type="ECO:0000313" key="7">
    <source>
        <dbReference type="Proteomes" id="UP001209878"/>
    </source>
</evidence>
<comment type="similarity">
    <text evidence="1">Belongs to the small GTPase superfamily. Ras family.</text>
</comment>